<dbReference type="SUPFAM" id="SSF51905">
    <property type="entry name" value="FAD/NAD(P)-binding domain"/>
    <property type="match status" value="1"/>
</dbReference>
<keyword evidence="4" id="KW-0560">Oxidoreductase</keyword>
<reference evidence="6 7" key="1">
    <citation type="journal article" date="2020" name="Microbiol. Resour. Announc.">
        <title>Draft Genome Sequence of a Cladosporium Species Isolated from the Mesophotic Ascidian Didemnum maculosum.</title>
        <authorList>
            <person name="Gioti A."/>
            <person name="Siaperas R."/>
            <person name="Nikolaivits E."/>
            <person name="Le Goff G."/>
            <person name="Ouazzani J."/>
            <person name="Kotoulas G."/>
            <person name="Topakas E."/>
        </authorList>
    </citation>
    <scope>NUCLEOTIDE SEQUENCE [LARGE SCALE GENOMIC DNA]</scope>
    <source>
        <strain evidence="6 7">TM138-S3</strain>
    </source>
</reference>
<accession>A0AB34KHV1</accession>
<dbReference type="GO" id="GO:0005737">
    <property type="term" value="C:cytoplasm"/>
    <property type="evidence" value="ECO:0007669"/>
    <property type="project" value="TreeGrafter"/>
</dbReference>
<dbReference type="PRINTS" id="PR00411">
    <property type="entry name" value="PNDRDTASEI"/>
</dbReference>
<dbReference type="GO" id="GO:0050660">
    <property type="term" value="F:flavin adenine dinucleotide binding"/>
    <property type="evidence" value="ECO:0007669"/>
    <property type="project" value="TreeGrafter"/>
</dbReference>
<evidence type="ECO:0000259" key="5">
    <source>
        <dbReference type="Pfam" id="PF07992"/>
    </source>
</evidence>
<dbReference type="InterPro" id="IPR023753">
    <property type="entry name" value="FAD/NAD-binding_dom"/>
</dbReference>
<evidence type="ECO:0000256" key="1">
    <source>
        <dbReference type="ARBA" id="ARBA00006442"/>
    </source>
</evidence>
<keyword evidence="7" id="KW-1185">Reference proteome</keyword>
<evidence type="ECO:0000313" key="7">
    <source>
        <dbReference type="Proteomes" id="UP000803884"/>
    </source>
</evidence>
<comment type="similarity">
    <text evidence="1">Belongs to the FAD-dependent oxidoreductase family.</text>
</comment>
<keyword evidence="2" id="KW-0285">Flavoprotein</keyword>
<feature type="domain" description="FAD/NAD(P)-binding" evidence="5">
    <location>
        <begin position="6"/>
        <end position="312"/>
    </location>
</feature>
<dbReference type="AlphaFoldDB" id="A0AB34KHV1"/>
<dbReference type="Proteomes" id="UP000803884">
    <property type="component" value="Unassembled WGS sequence"/>
</dbReference>
<gene>
    <name evidence="6" type="ORF">WHR41_06699</name>
</gene>
<dbReference type="InterPro" id="IPR036188">
    <property type="entry name" value="FAD/NAD-bd_sf"/>
</dbReference>
<evidence type="ECO:0000313" key="6">
    <source>
        <dbReference type="EMBL" id="KAL1584338.1"/>
    </source>
</evidence>
<dbReference type="PRINTS" id="PR00368">
    <property type="entry name" value="FADPNR"/>
</dbReference>
<proteinExistence type="inferred from homology"/>
<dbReference type="PANTHER" id="PTHR43735">
    <property type="entry name" value="APOPTOSIS-INDUCING FACTOR 1"/>
    <property type="match status" value="1"/>
</dbReference>
<evidence type="ECO:0000256" key="4">
    <source>
        <dbReference type="ARBA" id="ARBA00023002"/>
    </source>
</evidence>
<dbReference type="RefSeq" id="XP_069227444.1">
    <property type="nucleotide sequence ID" value="XM_069375304.1"/>
</dbReference>
<dbReference type="GeneID" id="96008142"/>
<dbReference type="Gene3D" id="3.50.50.100">
    <property type="match status" value="1"/>
</dbReference>
<comment type="caution">
    <text evidence="6">The sequence shown here is derived from an EMBL/GenBank/DDBJ whole genome shotgun (WGS) entry which is preliminary data.</text>
</comment>
<keyword evidence="3" id="KW-0274">FAD</keyword>
<evidence type="ECO:0000256" key="2">
    <source>
        <dbReference type="ARBA" id="ARBA00022630"/>
    </source>
</evidence>
<organism evidence="6 7">
    <name type="scientific">Cladosporium halotolerans</name>
    <dbReference type="NCBI Taxonomy" id="1052096"/>
    <lineage>
        <taxon>Eukaryota</taxon>
        <taxon>Fungi</taxon>
        <taxon>Dikarya</taxon>
        <taxon>Ascomycota</taxon>
        <taxon>Pezizomycotina</taxon>
        <taxon>Dothideomycetes</taxon>
        <taxon>Dothideomycetidae</taxon>
        <taxon>Cladosporiales</taxon>
        <taxon>Cladosporiaceae</taxon>
        <taxon>Cladosporium</taxon>
    </lineage>
</organism>
<name>A0AB34KHV1_9PEZI</name>
<sequence length="413" mass="44440">MSETRNIVFLGASYAGISATHYFLKHAYPHLPSSPTVNYKVILINASPKFYQRHASPRAIASASLLAHDRLFVDIEPGFAQYGDKVQFLVAKATSWDPEKRILHLSNAEGKDIAISYHALVLATGSKTASLTQSSFGNSHAEIEAALTAINEQVASAKSIVIAGGGPAGVETAGEIAEHLNGSPGWFQSRPSNRTAKITLLTSAPRLLPALRPSLAAQAARDLERLGVEVQYNTKVTSAAPSGSRQTTLTLSDDQTLTADLYLPATGTTPLTSYAPPALLSASGHLLTNPHTLRLSEGKLVYALGDVTSFSRGSIPEINAQVPVLASNLQRDLLAAHGDLGAEPEGEDRRYEAETRELQLVPVGRRRGVGALWGWWVPSWFVWLVKGRDFMVGAGREKVFGKAEEREVKWTGS</sequence>
<evidence type="ECO:0000256" key="3">
    <source>
        <dbReference type="ARBA" id="ARBA00022827"/>
    </source>
</evidence>
<dbReference type="PANTHER" id="PTHR43735:SF3">
    <property type="entry name" value="FERROPTOSIS SUPPRESSOR PROTEIN 1"/>
    <property type="match status" value="1"/>
</dbReference>
<dbReference type="GO" id="GO:0004174">
    <property type="term" value="F:electron-transferring-flavoprotein dehydrogenase activity"/>
    <property type="evidence" value="ECO:0007669"/>
    <property type="project" value="TreeGrafter"/>
</dbReference>
<protein>
    <recommendedName>
        <fullName evidence="5">FAD/NAD(P)-binding domain-containing protein</fullName>
    </recommendedName>
</protein>
<dbReference type="EMBL" id="JAAQHG020000027">
    <property type="protein sequence ID" value="KAL1584338.1"/>
    <property type="molecule type" value="Genomic_DNA"/>
</dbReference>
<dbReference type="Pfam" id="PF07992">
    <property type="entry name" value="Pyr_redox_2"/>
    <property type="match status" value="1"/>
</dbReference>